<feature type="compositionally biased region" description="Low complexity" evidence="1">
    <location>
        <begin position="38"/>
        <end position="52"/>
    </location>
</feature>
<organism evidence="2 3">
    <name type="scientific">Athelia psychrophila</name>
    <dbReference type="NCBI Taxonomy" id="1759441"/>
    <lineage>
        <taxon>Eukaryota</taxon>
        <taxon>Fungi</taxon>
        <taxon>Dikarya</taxon>
        <taxon>Basidiomycota</taxon>
        <taxon>Agaricomycotina</taxon>
        <taxon>Agaricomycetes</taxon>
        <taxon>Agaricomycetidae</taxon>
        <taxon>Atheliales</taxon>
        <taxon>Atheliaceae</taxon>
        <taxon>Athelia</taxon>
    </lineage>
</organism>
<accession>A0A166B288</accession>
<sequence length="159" mass="17510">MVGAADALVILPTDPKNNECRPLLRYRRRSPKHERTSPLEGTSSPSPSSRSTCARNAHYGSCGLVTPVCLPPATPSNSCKSGTLRSEQGGGDIAQLRSKPWTSPRSRPPPPSVLPRPFVLTRARPYLPLEGTSCLPRWIRARCAELHQEAYFHRGDLWS</sequence>
<evidence type="ECO:0000256" key="1">
    <source>
        <dbReference type="SAM" id="MobiDB-lite"/>
    </source>
</evidence>
<gene>
    <name evidence="2" type="ORF">FIBSPDRAFT_961618</name>
</gene>
<protein>
    <submittedName>
        <fullName evidence="2">Uncharacterized protein</fullName>
    </submittedName>
</protein>
<dbReference type="EMBL" id="KV417651">
    <property type="protein sequence ID" value="KZP12203.1"/>
    <property type="molecule type" value="Genomic_DNA"/>
</dbReference>
<dbReference type="AlphaFoldDB" id="A0A166B288"/>
<feature type="region of interest" description="Disordered" evidence="1">
    <location>
        <begin position="75"/>
        <end position="116"/>
    </location>
</feature>
<proteinExistence type="predicted"/>
<name>A0A166B288_9AGAM</name>
<evidence type="ECO:0000313" key="3">
    <source>
        <dbReference type="Proteomes" id="UP000076532"/>
    </source>
</evidence>
<reference evidence="2 3" key="1">
    <citation type="journal article" date="2016" name="Mol. Biol. Evol.">
        <title>Comparative Genomics of Early-Diverging Mushroom-Forming Fungi Provides Insights into the Origins of Lignocellulose Decay Capabilities.</title>
        <authorList>
            <person name="Nagy L.G."/>
            <person name="Riley R."/>
            <person name="Tritt A."/>
            <person name="Adam C."/>
            <person name="Daum C."/>
            <person name="Floudas D."/>
            <person name="Sun H."/>
            <person name="Yadav J.S."/>
            <person name="Pangilinan J."/>
            <person name="Larsson K.H."/>
            <person name="Matsuura K."/>
            <person name="Barry K."/>
            <person name="Labutti K."/>
            <person name="Kuo R."/>
            <person name="Ohm R.A."/>
            <person name="Bhattacharya S.S."/>
            <person name="Shirouzu T."/>
            <person name="Yoshinaga Y."/>
            <person name="Martin F.M."/>
            <person name="Grigoriev I.V."/>
            <person name="Hibbett D.S."/>
        </authorList>
    </citation>
    <scope>NUCLEOTIDE SEQUENCE [LARGE SCALE GENOMIC DNA]</scope>
    <source>
        <strain evidence="2 3">CBS 109695</strain>
    </source>
</reference>
<evidence type="ECO:0000313" key="2">
    <source>
        <dbReference type="EMBL" id="KZP12203.1"/>
    </source>
</evidence>
<feature type="compositionally biased region" description="Polar residues" evidence="1">
    <location>
        <begin position="75"/>
        <end position="86"/>
    </location>
</feature>
<feature type="region of interest" description="Disordered" evidence="1">
    <location>
        <begin position="18"/>
        <end position="52"/>
    </location>
</feature>
<keyword evidence="3" id="KW-1185">Reference proteome</keyword>
<dbReference type="Proteomes" id="UP000076532">
    <property type="component" value="Unassembled WGS sequence"/>
</dbReference>